<evidence type="ECO:0000313" key="2">
    <source>
        <dbReference type="Proteomes" id="UP000499080"/>
    </source>
</evidence>
<reference evidence="1 2" key="1">
    <citation type="journal article" date="2019" name="Sci. Rep.">
        <title>Orb-weaving spider Araneus ventricosus genome elucidates the spidroin gene catalogue.</title>
        <authorList>
            <person name="Kono N."/>
            <person name="Nakamura H."/>
            <person name="Ohtoshi R."/>
            <person name="Moran D.A.P."/>
            <person name="Shinohara A."/>
            <person name="Yoshida Y."/>
            <person name="Fujiwara M."/>
            <person name="Mori M."/>
            <person name="Tomita M."/>
            <person name="Arakawa K."/>
        </authorList>
    </citation>
    <scope>NUCLEOTIDE SEQUENCE [LARGE SCALE GENOMIC DNA]</scope>
</reference>
<sequence>MTRTTPELAPLLQREDVWPLRMPTYDDVGVQHAAYAEDLQWNRVSSLESSGPKSRVFTTRPTRPLFPSSDRKSDVVNFSQILFTSSQTGRYLEFDRAVIERYSFERGSRLTQKTLSMQIYK</sequence>
<evidence type="ECO:0000313" key="1">
    <source>
        <dbReference type="EMBL" id="GBN10630.1"/>
    </source>
</evidence>
<protein>
    <submittedName>
        <fullName evidence="1">Uncharacterized protein</fullName>
    </submittedName>
</protein>
<dbReference type="Proteomes" id="UP000499080">
    <property type="component" value="Unassembled WGS sequence"/>
</dbReference>
<name>A0A4Y2L8S4_ARAVE</name>
<dbReference type="EMBL" id="BGPR01005486">
    <property type="protein sequence ID" value="GBN10630.1"/>
    <property type="molecule type" value="Genomic_DNA"/>
</dbReference>
<keyword evidence="2" id="KW-1185">Reference proteome</keyword>
<organism evidence="1 2">
    <name type="scientific">Araneus ventricosus</name>
    <name type="common">Orbweaver spider</name>
    <name type="synonym">Epeira ventricosa</name>
    <dbReference type="NCBI Taxonomy" id="182803"/>
    <lineage>
        <taxon>Eukaryota</taxon>
        <taxon>Metazoa</taxon>
        <taxon>Ecdysozoa</taxon>
        <taxon>Arthropoda</taxon>
        <taxon>Chelicerata</taxon>
        <taxon>Arachnida</taxon>
        <taxon>Araneae</taxon>
        <taxon>Araneomorphae</taxon>
        <taxon>Entelegynae</taxon>
        <taxon>Araneoidea</taxon>
        <taxon>Araneidae</taxon>
        <taxon>Araneus</taxon>
    </lineage>
</organism>
<dbReference type="AlphaFoldDB" id="A0A4Y2L8S4"/>
<accession>A0A4Y2L8S4</accession>
<proteinExistence type="predicted"/>
<comment type="caution">
    <text evidence="1">The sequence shown here is derived from an EMBL/GenBank/DDBJ whole genome shotgun (WGS) entry which is preliminary data.</text>
</comment>
<gene>
    <name evidence="1" type="ORF">AVEN_238473_1</name>
</gene>